<protein>
    <submittedName>
        <fullName evidence="6">8-oxo-dGTP diphosphatase</fullName>
    </submittedName>
</protein>
<dbReference type="EMBL" id="FNBL01000004">
    <property type="protein sequence ID" value="SDF46261.1"/>
    <property type="molecule type" value="Genomic_DNA"/>
</dbReference>
<dbReference type="InterPro" id="IPR000086">
    <property type="entry name" value="NUDIX_hydrolase_dom"/>
</dbReference>
<comment type="cofactor">
    <cofactor evidence="1">
        <name>Mg(2+)</name>
        <dbReference type="ChEBI" id="CHEBI:18420"/>
    </cofactor>
</comment>
<dbReference type="PROSITE" id="PS51462">
    <property type="entry name" value="NUDIX"/>
    <property type="match status" value="1"/>
</dbReference>
<dbReference type="PRINTS" id="PR00502">
    <property type="entry name" value="NUDIXFAMILY"/>
</dbReference>
<gene>
    <name evidence="6" type="ORF">SAMN04488117_104222</name>
</gene>
<accession>A0A1G7LA58</accession>
<dbReference type="Pfam" id="PF00293">
    <property type="entry name" value="NUDIX"/>
    <property type="match status" value="1"/>
</dbReference>
<feature type="domain" description="Nudix hydrolase" evidence="5">
    <location>
        <begin position="13"/>
        <end position="143"/>
    </location>
</feature>
<keyword evidence="3" id="KW-0460">Magnesium</keyword>
<dbReference type="SUPFAM" id="SSF55811">
    <property type="entry name" value="Nudix"/>
    <property type="match status" value="1"/>
</dbReference>
<proteinExistence type="inferred from homology"/>
<dbReference type="PANTHER" id="PTHR43046">
    <property type="entry name" value="GDP-MANNOSE MANNOSYL HYDROLASE"/>
    <property type="match status" value="1"/>
</dbReference>
<dbReference type="PANTHER" id="PTHR43046:SF12">
    <property type="entry name" value="GDP-MANNOSE MANNOSYL HYDROLASE"/>
    <property type="match status" value="1"/>
</dbReference>
<organism evidence="6 7">
    <name type="scientific">Celeribacter baekdonensis</name>
    <dbReference type="NCBI Taxonomy" id="875171"/>
    <lineage>
        <taxon>Bacteria</taxon>
        <taxon>Pseudomonadati</taxon>
        <taxon>Pseudomonadota</taxon>
        <taxon>Alphaproteobacteria</taxon>
        <taxon>Rhodobacterales</taxon>
        <taxon>Roseobacteraceae</taxon>
        <taxon>Celeribacter</taxon>
    </lineage>
</organism>
<dbReference type="OrthoDB" id="9816040at2"/>
<evidence type="ECO:0000256" key="3">
    <source>
        <dbReference type="ARBA" id="ARBA00022842"/>
    </source>
</evidence>
<evidence type="ECO:0000256" key="4">
    <source>
        <dbReference type="RuleBase" id="RU003476"/>
    </source>
</evidence>
<dbReference type="CDD" id="cd04684">
    <property type="entry name" value="NUDIX_Hydrolase"/>
    <property type="match status" value="1"/>
</dbReference>
<dbReference type="PROSITE" id="PS00893">
    <property type="entry name" value="NUDIX_BOX"/>
    <property type="match status" value="1"/>
</dbReference>
<dbReference type="InterPro" id="IPR015797">
    <property type="entry name" value="NUDIX_hydrolase-like_dom_sf"/>
</dbReference>
<keyword evidence="2 4" id="KW-0378">Hydrolase</keyword>
<evidence type="ECO:0000313" key="7">
    <source>
        <dbReference type="Proteomes" id="UP000182284"/>
    </source>
</evidence>
<dbReference type="Proteomes" id="UP000182284">
    <property type="component" value="Unassembled WGS sequence"/>
</dbReference>
<evidence type="ECO:0000256" key="2">
    <source>
        <dbReference type="ARBA" id="ARBA00022801"/>
    </source>
</evidence>
<sequence length="143" mass="16451">MRRYGESKVFGQTYRARPGVYALLPRNERVLLTYQGGIHHEFQFPGGGIDPGESPIAALHREVFEETGWRIASPTFIGSFRRFVYMPEYDMWAEKICRIYRAFPVRQLSEPPEPDHSAHWVSTKEASILLGNPGERDLLNTIL</sequence>
<dbReference type="InterPro" id="IPR020476">
    <property type="entry name" value="Nudix_hydrolase"/>
</dbReference>
<dbReference type="RefSeq" id="WP_074644161.1">
    <property type="nucleotide sequence ID" value="NZ_FNBL01000004.1"/>
</dbReference>
<reference evidence="6 7" key="1">
    <citation type="submission" date="2016-10" db="EMBL/GenBank/DDBJ databases">
        <authorList>
            <person name="de Groot N.N."/>
        </authorList>
    </citation>
    <scope>NUCLEOTIDE SEQUENCE [LARGE SCALE GENOMIC DNA]</scope>
    <source>
        <strain evidence="6 7">DSM 27375</strain>
    </source>
</reference>
<dbReference type="AlphaFoldDB" id="A0A1G7LA58"/>
<evidence type="ECO:0000259" key="5">
    <source>
        <dbReference type="PROSITE" id="PS51462"/>
    </source>
</evidence>
<dbReference type="InterPro" id="IPR020084">
    <property type="entry name" value="NUDIX_hydrolase_CS"/>
</dbReference>
<evidence type="ECO:0000256" key="1">
    <source>
        <dbReference type="ARBA" id="ARBA00001946"/>
    </source>
</evidence>
<evidence type="ECO:0000313" key="6">
    <source>
        <dbReference type="EMBL" id="SDF46261.1"/>
    </source>
</evidence>
<dbReference type="GO" id="GO:0016787">
    <property type="term" value="F:hydrolase activity"/>
    <property type="evidence" value="ECO:0007669"/>
    <property type="project" value="UniProtKB-KW"/>
</dbReference>
<dbReference type="Gene3D" id="3.90.79.10">
    <property type="entry name" value="Nucleoside Triphosphate Pyrophosphohydrolase"/>
    <property type="match status" value="1"/>
</dbReference>
<name>A0A1G7LA58_9RHOB</name>
<comment type="similarity">
    <text evidence="4">Belongs to the Nudix hydrolase family.</text>
</comment>